<feature type="region of interest" description="Disordered" evidence="10">
    <location>
        <begin position="886"/>
        <end position="956"/>
    </location>
</feature>
<dbReference type="PANTHER" id="PTHR47091:SF1">
    <property type="entry name" value="ALPHA-PROTEIN KINASE 3"/>
    <property type="match status" value="1"/>
</dbReference>
<evidence type="ECO:0000256" key="2">
    <source>
        <dbReference type="ARBA" id="ARBA00012513"/>
    </source>
</evidence>
<dbReference type="EMBL" id="JAINUF010000013">
    <property type="protein sequence ID" value="KAJ8344056.1"/>
    <property type="molecule type" value="Genomic_DNA"/>
</dbReference>
<keyword evidence="7" id="KW-0393">Immunoglobulin domain</keyword>
<feature type="region of interest" description="Disordered" evidence="10">
    <location>
        <begin position="375"/>
        <end position="495"/>
    </location>
</feature>
<dbReference type="PROSITE" id="PS50835">
    <property type="entry name" value="IG_LIKE"/>
    <property type="match status" value="1"/>
</dbReference>
<feature type="region of interest" description="Disordered" evidence="10">
    <location>
        <begin position="158"/>
        <end position="179"/>
    </location>
</feature>
<feature type="compositionally biased region" description="Polar residues" evidence="10">
    <location>
        <begin position="50"/>
        <end position="64"/>
    </location>
</feature>
<evidence type="ECO:0000313" key="13">
    <source>
        <dbReference type="EMBL" id="KAJ8344056.1"/>
    </source>
</evidence>
<keyword evidence="5" id="KW-0418">Kinase</keyword>
<protein>
    <recommendedName>
        <fullName evidence="2">non-specific serine/threonine protein kinase</fullName>
        <ecNumber evidence="2">2.7.11.1</ecNumber>
    </recommendedName>
</protein>
<dbReference type="InterPro" id="IPR004166">
    <property type="entry name" value="a-kinase_dom"/>
</dbReference>
<keyword evidence="4" id="KW-0808">Transferase</keyword>
<dbReference type="Pfam" id="PF07679">
    <property type="entry name" value="I-set"/>
    <property type="match status" value="1"/>
</dbReference>
<dbReference type="InterPro" id="IPR011009">
    <property type="entry name" value="Kinase-like_dom_sf"/>
</dbReference>
<evidence type="ECO:0000256" key="10">
    <source>
        <dbReference type="SAM" id="MobiDB-lite"/>
    </source>
</evidence>
<dbReference type="Pfam" id="PF02816">
    <property type="entry name" value="Alpha_kinase"/>
    <property type="match status" value="1"/>
</dbReference>
<comment type="catalytic activity">
    <reaction evidence="9">
        <text>L-seryl-[protein] + ATP = O-phospho-L-seryl-[protein] + ADP + H(+)</text>
        <dbReference type="Rhea" id="RHEA:17989"/>
        <dbReference type="Rhea" id="RHEA-COMP:9863"/>
        <dbReference type="Rhea" id="RHEA-COMP:11604"/>
        <dbReference type="ChEBI" id="CHEBI:15378"/>
        <dbReference type="ChEBI" id="CHEBI:29999"/>
        <dbReference type="ChEBI" id="CHEBI:30616"/>
        <dbReference type="ChEBI" id="CHEBI:83421"/>
        <dbReference type="ChEBI" id="CHEBI:456216"/>
        <dbReference type="EC" id="2.7.11.1"/>
    </reaction>
</comment>
<reference evidence="13" key="1">
    <citation type="journal article" date="2023" name="Science">
        <title>Genome structures resolve the early diversification of teleost fishes.</title>
        <authorList>
            <person name="Parey E."/>
            <person name="Louis A."/>
            <person name="Montfort J."/>
            <person name="Bouchez O."/>
            <person name="Roques C."/>
            <person name="Iampietro C."/>
            <person name="Lluch J."/>
            <person name="Castinel A."/>
            <person name="Donnadieu C."/>
            <person name="Desvignes T."/>
            <person name="Floi Bucao C."/>
            <person name="Jouanno E."/>
            <person name="Wen M."/>
            <person name="Mejri S."/>
            <person name="Dirks R."/>
            <person name="Jansen H."/>
            <person name="Henkel C."/>
            <person name="Chen W.J."/>
            <person name="Zahm M."/>
            <person name="Cabau C."/>
            <person name="Klopp C."/>
            <person name="Thompson A.W."/>
            <person name="Robinson-Rechavi M."/>
            <person name="Braasch I."/>
            <person name="Lecointre G."/>
            <person name="Bobe J."/>
            <person name="Postlethwait J.H."/>
            <person name="Berthelot C."/>
            <person name="Roest Crollius H."/>
            <person name="Guiguen Y."/>
        </authorList>
    </citation>
    <scope>NUCLEOTIDE SEQUENCE</scope>
    <source>
        <strain evidence="13">WJC10195</strain>
    </source>
</reference>
<organism evidence="13 14">
    <name type="scientific">Synaphobranchus kaupii</name>
    <name type="common">Kaup's arrowtooth eel</name>
    <dbReference type="NCBI Taxonomy" id="118154"/>
    <lineage>
        <taxon>Eukaryota</taxon>
        <taxon>Metazoa</taxon>
        <taxon>Chordata</taxon>
        <taxon>Craniata</taxon>
        <taxon>Vertebrata</taxon>
        <taxon>Euteleostomi</taxon>
        <taxon>Actinopterygii</taxon>
        <taxon>Neopterygii</taxon>
        <taxon>Teleostei</taxon>
        <taxon>Anguilliformes</taxon>
        <taxon>Synaphobranchidae</taxon>
        <taxon>Synaphobranchus</taxon>
    </lineage>
</organism>
<dbReference type="OrthoDB" id="301415at2759"/>
<feature type="domain" description="Alpha-type protein kinase" evidence="12">
    <location>
        <begin position="647"/>
        <end position="878"/>
    </location>
</feature>
<evidence type="ECO:0000256" key="6">
    <source>
        <dbReference type="ARBA" id="ARBA00023157"/>
    </source>
</evidence>
<feature type="compositionally biased region" description="Basic and acidic residues" evidence="10">
    <location>
        <begin position="29"/>
        <end position="40"/>
    </location>
</feature>
<dbReference type="InterPro" id="IPR007110">
    <property type="entry name" value="Ig-like_dom"/>
</dbReference>
<dbReference type="GO" id="GO:0004674">
    <property type="term" value="F:protein serine/threonine kinase activity"/>
    <property type="evidence" value="ECO:0007669"/>
    <property type="project" value="UniProtKB-KW"/>
</dbReference>
<evidence type="ECO:0000256" key="3">
    <source>
        <dbReference type="ARBA" id="ARBA00022527"/>
    </source>
</evidence>
<dbReference type="GO" id="GO:0005524">
    <property type="term" value="F:ATP binding"/>
    <property type="evidence" value="ECO:0007669"/>
    <property type="project" value="InterPro"/>
</dbReference>
<gene>
    <name evidence="13" type="ORF">SKAU_G00313850</name>
</gene>
<dbReference type="Gene3D" id="3.20.200.10">
    <property type="entry name" value="MHCK/EF2 kinase"/>
    <property type="match status" value="1"/>
</dbReference>
<feature type="compositionally biased region" description="Low complexity" evidence="10">
    <location>
        <begin position="473"/>
        <end position="491"/>
    </location>
</feature>
<feature type="domain" description="Ig-like" evidence="11">
    <location>
        <begin position="531"/>
        <end position="619"/>
    </location>
</feature>
<evidence type="ECO:0000259" key="12">
    <source>
        <dbReference type="PROSITE" id="PS51158"/>
    </source>
</evidence>
<name>A0A9Q1ES87_SYNKA</name>
<proteinExistence type="inferred from homology"/>
<dbReference type="Proteomes" id="UP001152622">
    <property type="component" value="Chromosome 13"/>
</dbReference>
<dbReference type="PANTHER" id="PTHR47091">
    <property type="entry name" value="ALPHA-PROTEIN KINASE 2-RELATED"/>
    <property type="match status" value="1"/>
</dbReference>
<evidence type="ECO:0000256" key="1">
    <source>
        <dbReference type="ARBA" id="ARBA00008651"/>
    </source>
</evidence>
<keyword evidence="6" id="KW-1015">Disulfide bond</keyword>
<dbReference type="GO" id="GO:0005634">
    <property type="term" value="C:nucleus"/>
    <property type="evidence" value="ECO:0007669"/>
    <property type="project" value="TreeGrafter"/>
</dbReference>
<evidence type="ECO:0000256" key="8">
    <source>
        <dbReference type="ARBA" id="ARBA00047899"/>
    </source>
</evidence>
<feature type="region of interest" description="Disordered" evidence="10">
    <location>
        <begin position="1"/>
        <end position="96"/>
    </location>
</feature>
<keyword evidence="3" id="KW-0723">Serine/threonine-protein kinase</keyword>
<dbReference type="InterPro" id="IPR013098">
    <property type="entry name" value="Ig_I-set"/>
</dbReference>
<evidence type="ECO:0000256" key="5">
    <source>
        <dbReference type="ARBA" id="ARBA00022777"/>
    </source>
</evidence>
<dbReference type="PROSITE" id="PS51158">
    <property type="entry name" value="ALPHA_KINASE"/>
    <property type="match status" value="1"/>
</dbReference>
<dbReference type="InterPro" id="IPR036179">
    <property type="entry name" value="Ig-like_dom_sf"/>
</dbReference>
<dbReference type="InterPro" id="IPR013783">
    <property type="entry name" value="Ig-like_fold"/>
</dbReference>
<dbReference type="SMART" id="SM00811">
    <property type="entry name" value="Alpha_kinase"/>
    <property type="match status" value="1"/>
</dbReference>
<comment type="caution">
    <text evidence="13">The sequence shown here is derived from an EMBL/GenBank/DDBJ whole genome shotgun (WGS) entry which is preliminary data.</text>
</comment>
<sequence length="956" mass="104894">MNGKDVPSNRDLSTCQCKEEVQHSASTAEHVKAEAGDTRILKNHIHSASGAPSQNTQFYSNVLDESQKKRPNGPGMPGLDSTADPEDTSDCPVMPVVKPGLAELPVDTAAEKDRGINVSVGEIQTSNLRSQDNNAPCVQEPAEKVGGEIWVNAYPEKETKTQGSKGMTETAAGAEKKAKMEGKEIPMYAAHENENRRLPWVQDRISPENNQPSKDEVKELDSLVTLLQGVMNDLDSCVTLSAVGEKEINLTPCCVEEATPTNDSDMLLGITTPKTGMKQTPSSVSESPLEKVLPCADVIVTQPDEEQQPKQSQAASDTFTGRHIKDKSGLYKNNPINPESPLLSATTPRRDPARDTPAIPAIRVDSVPFLEKWSGEGTVGDTFPPPELSCESSPQLRKRDSLTPIPSATPEELASGARRKIFIPKSKMEEVEASPGLTEALAKKEEVPKRRTPSQEQEAPYMSPSQSRRPSFLQLPTGQQTPPLPRRSPLLGRKKTTLEVPKCPEEIVKEPDNIKTESKSEKDKLDPLKAPRVIRKVRAEPFPDNVGHLKLCCQFFNVFSDSTIKWCRDETEIVEVNRSAGDESQVALAIVQVSSTDCGVYSCSIKNEYGTDSTDFLLSAAILPKFLLRADLEVGQEIEMTPMLFTKGLADPGCWGNKFFGRIMITESHIGDGCTRKACRIKVIYGLEPAFESGSTCIIKVGNPISYGKKDENNLVERNLEITQQECKVQNIIREYCKVFSTEARVAGNFGPVLEVIPLYLMYQPANTIPYTTAEADLKGVFLKHCLMDATGRLIMRTGSEVAQICCTFQHWIHQWTNGNLLLTQLEGVDGKITNVRVATKLMGYQGLSDKATPKVFEQFVTQHQCNDHCSLLGLRSLKVMDSLAQPTKTKGPRSPMLNRRGSPSPQMLRKGGASPQAHRKVSSSPRLTRRSSEPGDGKPAVKNKTVEVPKVVSTS</sequence>
<dbReference type="SUPFAM" id="SSF48726">
    <property type="entry name" value="Immunoglobulin"/>
    <property type="match status" value="1"/>
</dbReference>
<evidence type="ECO:0000256" key="7">
    <source>
        <dbReference type="ARBA" id="ARBA00023319"/>
    </source>
</evidence>
<evidence type="ECO:0000313" key="14">
    <source>
        <dbReference type="Proteomes" id="UP001152622"/>
    </source>
</evidence>
<dbReference type="Gene3D" id="2.60.40.10">
    <property type="entry name" value="Immunoglobulins"/>
    <property type="match status" value="1"/>
</dbReference>
<keyword evidence="14" id="KW-1185">Reference proteome</keyword>
<dbReference type="AlphaFoldDB" id="A0A9Q1ES87"/>
<evidence type="ECO:0000259" key="11">
    <source>
        <dbReference type="PROSITE" id="PS50835"/>
    </source>
</evidence>
<evidence type="ECO:0000256" key="9">
    <source>
        <dbReference type="ARBA" id="ARBA00048679"/>
    </source>
</evidence>
<dbReference type="GO" id="GO:0055013">
    <property type="term" value="P:cardiac muscle cell development"/>
    <property type="evidence" value="ECO:0007669"/>
    <property type="project" value="TreeGrafter"/>
</dbReference>
<comment type="catalytic activity">
    <reaction evidence="8">
        <text>L-threonyl-[protein] + ATP = O-phospho-L-threonyl-[protein] + ADP + H(+)</text>
        <dbReference type="Rhea" id="RHEA:46608"/>
        <dbReference type="Rhea" id="RHEA-COMP:11060"/>
        <dbReference type="Rhea" id="RHEA-COMP:11605"/>
        <dbReference type="ChEBI" id="CHEBI:15378"/>
        <dbReference type="ChEBI" id="CHEBI:30013"/>
        <dbReference type="ChEBI" id="CHEBI:30616"/>
        <dbReference type="ChEBI" id="CHEBI:61977"/>
        <dbReference type="ChEBI" id="CHEBI:456216"/>
        <dbReference type="EC" id="2.7.11.1"/>
    </reaction>
</comment>
<accession>A0A9Q1ES87</accession>
<dbReference type="SUPFAM" id="SSF56112">
    <property type="entry name" value="Protein kinase-like (PK-like)"/>
    <property type="match status" value="1"/>
</dbReference>
<comment type="similarity">
    <text evidence="1">Belongs to the protein kinase superfamily. Alpha-type protein kinase family. ALPK subfamily.</text>
</comment>
<evidence type="ECO:0000256" key="4">
    <source>
        <dbReference type="ARBA" id="ARBA00022679"/>
    </source>
</evidence>
<dbReference type="EC" id="2.7.11.1" evidence="2"/>
<feature type="region of interest" description="Disordered" evidence="10">
    <location>
        <begin position="325"/>
        <end position="356"/>
    </location>
</feature>